<evidence type="ECO:0000313" key="2">
    <source>
        <dbReference type="EMBL" id="WWC88594.1"/>
    </source>
</evidence>
<evidence type="ECO:0000313" key="3">
    <source>
        <dbReference type="Proteomes" id="UP001355207"/>
    </source>
</evidence>
<feature type="region of interest" description="Disordered" evidence="1">
    <location>
        <begin position="39"/>
        <end position="149"/>
    </location>
</feature>
<feature type="region of interest" description="Disordered" evidence="1">
    <location>
        <begin position="1"/>
        <end position="23"/>
    </location>
</feature>
<reference evidence="2 3" key="1">
    <citation type="submission" date="2024-01" db="EMBL/GenBank/DDBJ databases">
        <title>Comparative genomics of Cryptococcus and Kwoniella reveals pathogenesis evolution and contrasting modes of karyotype evolution via chromosome fusion or intercentromeric recombination.</title>
        <authorList>
            <person name="Coelho M.A."/>
            <person name="David-Palma M."/>
            <person name="Shea T."/>
            <person name="Bowers K."/>
            <person name="McGinley-Smith S."/>
            <person name="Mohammad A.W."/>
            <person name="Gnirke A."/>
            <person name="Yurkov A.M."/>
            <person name="Nowrousian M."/>
            <person name="Sun S."/>
            <person name="Cuomo C.A."/>
            <person name="Heitman J."/>
        </authorList>
    </citation>
    <scope>NUCLEOTIDE SEQUENCE [LARGE SCALE GENOMIC DNA]</scope>
    <source>
        <strain evidence="2 3">CBS 6074</strain>
    </source>
</reference>
<feature type="compositionally biased region" description="Low complexity" evidence="1">
    <location>
        <begin position="87"/>
        <end position="116"/>
    </location>
</feature>
<keyword evidence="3" id="KW-1185">Reference proteome</keyword>
<accession>A0AAX4JUI9</accession>
<feature type="region of interest" description="Disordered" evidence="1">
    <location>
        <begin position="164"/>
        <end position="183"/>
    </location>
</feature>
<organism evidence="2 3">
    <name type="scientific">Kwoniella dendrophila CBS 6074</name>
    <dbReference type="NCBI Taxonomy" id="1295534"/>
    <lineage>
        <taxon>Eukaryota</taxon>
        <taxon>Fungi</taxon>
        <taxon>Dikarya</taxon>
        <taxon>Basidiomycota</taxon>
        <taxon>Agaricomycotina</taxon>
        <taxon>Tremellomycetes</taxon>
        <taxon>Tremellales</taxon>
        <taxon>Cryptococcaceae</taxon>
        <taxon>Kwoniella</taxon>
    </lineage>
</organism>
<gene>
    <name evidence="2" type="ORF">L201_003506</name>
</gene>
<feature type="compositionally biased region" description="Polar residues" evidence="1">
    <location>
        <begin position="126"/>
        <end position="135"/>
    </location>
</feature>
<proteinExistence type="predicted"/>
<dbReference type="Proteomes" id="UP001355207">
    <property type="component" value="Chromosome 4"/>
</dbReference>
<name>A0AAX4JUI9_9TREE</name>
<dbReference type="AlphaFoldDB" id="A0AAX4JUI9"/>
<protein>
    <submittedName>
        <fullName evidence="2">Uncharacterized protein</fullName>
    </submittedName>
</protein>
<evidence type="ECO:0000256" key="1">
    <source>
        <dbReference type="SAM" id="MobiDB-lite"/>
    </source>
</evidence>
<dbReference type="GeneID" id="91094176"/>
<sequence length="213" mass="23014">MASMDDLMATFSHDLRAGPQGNDLRDLHAKLAQTLNNPIPYQQHRPIPPPAISTTSSGYGGGNGVPLPPPAPASSWNTPPPGTGFLFSSSPQPKSFSKGFVLPSPSSSSSNNNNNNQNGGGVPYPQFNNTSGNNSYKKESGFAPIPFPTTIPERAENLEQLDEGEDMDRPYHTSVLPVKASPKETTGFVEDAFRPIWDDKQKDQWSGFKQKGM</sequence>
<dbReference type="EMBL" id="CP144101">
    <property type="protein sequence ID" value="WWC88594.1"/>
    <property type="molecule type" value="Genomic_DNA"/>
</dbReference>
<dbReference type="RefSeq" id="XP_066075357.1">
    <property type="nucleotide sequence ID" value="XM_066219260.1"/>
</dbReference>
<feature type="compositionally biased region" description="Pro residues" evidence="1">
    <location>
        <begin position="66"/>
        <end position="82"/>
    </location>
</feature>